<feature type="transmembrane region" description="Helical" evidence="1">
    <location>
        <begin position="25"/>
        <end position="42"/>
    </location>
</feature>
<dbReference type="eggNOG" id="ENOG5033PW3">
    <property type="taxonomic scope" value="Bacteria"/>
</dbReference>
<dbReference type="AlphaFoldDB" id="D2PVH2"/>
<proteinExistence type="predicted"/>
<evidence type="ECO:0000313" key="3">
    <source>
        <dbReference type="Proteomes" id="UP000007967"/>
    </source>
</evidence>
<dbReference type="HOGENOM" id="CLU_026219_0_0_11"/>
<organism evidence="2 3">
    <name type="scientific">Kribbella flavida (strain DSM 17836 / JCM 10339 / NBRC 14399)</name>
    <dbReference type="NCBI Taxonomy" id="479435"/>
    <lineage>
        <taxon>Bacteria</taxon>
        <taxon>Bacillati</taxon>
        <taxon>Actinomycetota</taxon>
        <taxon>Actinomycetes</taxon>
        <taxon>Propionibacteriales</taxon>
        <taxon>Kribbellaceae</taxon>
        <taxon>Kribbella</taxon>
    </lineage>
</organism>
<keyword evidence="1" id="KW-1133">Transmembrane helix</keyword>
<feature type="transmembrane region" description="Helical" evidence="1">
    <location>
        <begin position="103"/>
        <end position="121"/>
    </location>
</feature>
<dbReference type="KEGG" id="kfl:Kfla_6209"/>
<dbReference type="RefSeq" id="WP_012923765.1">
    <property type="nucleotide sequence ID" value="NC_013729.1"/>
</dbReference>
<sequence length="471" mass="51369">MSYSPYAAWQPPQPQPAPTPPADPLAVAVGNGSLLGIGYLMLRRWRMATVNLIVVGALVVLLLVLKKPWCESALAGWWVLAIAHGWFLAHTQPRKATDVTKRVLALGITVPLLLAVGLIRYDAGRVEDRVSAARKAGDCAELTEAQRELWFGHRIVDAPGTAQGAEEVRLCKRLEDAKAKLETGLLGDQTALRQGFDVLGSVLAAPGHDRTVEVTLRGWLGDLPVKDPCRTVRITDWLRQRKATNDVLDQSRAVVPQLAPAAIAGCAGRLMTQKKWADARTAYQQLVGQYPKDGRVAKAKAGIRQATLALELLKVRDLLARDDYCSAPARYSGAAPYQRGLNRAVFEGSDEYTARLPASWRAGDVSTAVLVVCTEQSTQGAPVRTCPYHSVTSPMNTSDVTFYKIAAPVKAYELRTGRLVSNTRVQINGAACPSRFSYTTYLPGWDYPPSSQPVKPSNANVQAAFRYLFVR</sequence>
<dbReference type="EMBL" id="CP001736">
    <property type="protein sequence ID" value="ADB35212.1"/>
    <property type="molecule type" value="Genomic_DNA"/>
</dbReference>
<dbReference type="OrthoDB" id="5176604at2"/>
<keyword evidence="1" id="KW-0812">Transmembrane</keyword>
<accession>D2PVH2</accession>
<feature type="transmembrane region" description="Helical" evidence="1">
    <location>
        <begin position="72"/>
        <end position="91"/>
    </location>
</feature>
<keyword evidence="1" id="KW-0472">Membrane</keyword>
<name>D2PVH2_KRIFD</name>
<protein>
    <submittedName>
        <fullName evidence="2">Uncharacterized protein</fullName>
    </submittedName>
</protein>
<evidence type="ECO:0000313" key="2">
    <source>
        <dbReference type="EMBL" id="ADB35212.1"/>
    </source>
</evidence>
<dbReference type="Proteomes" id="UP000007967">
    <property type="component" value="Chromosome"/>
</dbReference>
<gene>
    <name evidence="2" type="ordered locus">Kfla_6209</name>
</gene>
<reference evidence="3" key="1">
    <citation type="submission" date="2009-09" db="EMBL/GenBank/DDBJ databases">
        <title>The complete genome of Kribbella flavida DSM 17836.</title>
        <authorList>
            <consortium name="US DOE Joint Genome Institute (JGI-PGF)"/>
            <person name="Lucas S."/>
            <person name="Copeland A."/>
            <person name="Lapidus A."/>
            <person name="Glavina del Rio T."/>
            <person name="Dalin E."/>
            <person name="Tice H."/>
            <person name="Bruce D."/>
            <person name="Goodwin L."/>
            <person name="Pitluck S."/>
            <person name="Kyrpides N."/>
            <person name="Mavromatis K."/>
            <person name="Ivanova N."/>
            <person name="Saunders E."/>
            <person name="Brettin T."/>
            <person name="Detter J.C."/>
            <person name="Han C."/>
            <person name="Larimer F."/>
            <person name="Land M."/>
            <person name="Hauser L."/>
            <person name="Markowitz V."/>
            <person name="Cheng J.-F."/>
            <person name="Hugenholtz P."/>
            <person name="Woyke T."/>
            <person name="Wu D."/>
            <person name="Pukall R."/>
            <person name="Klenk H.-P."/>
            <person name="Eisen J.A."/>
        </authorList>
    </citation>
    <scope>NUCLEOTIDE SEQUENCE [LARGE SCALE GENOMIC DNA]</scope>
    <source>
        <strain evidence="3">DSM 17836 / JCM 10339 / NBRC 14399</strain>
    </source>
</reference>
<reference evidence="2 3" key="2">
    <citation type="journal article" date="2010" name="Stand. Genomic Sci.">
        <title>Complete genome sequence of Kribbella flavida type strain (IFO 14399).</title>
        <authorList>
            <person name="Pukall R."/>
            <person name="Lapidus A."/>
            <person name="Glavina Del Rio T."/>
            <person name="Copeland A."/>
            <person name="Tice H."/>
            <person name="Cheng J.-F."/>
            <person name="Lucas S."/>
            <person name="Chen F."/>
            <person name="Nolan M."/>
            <person name="LaButti K."/>
            <person name="Pati A."/>
            <person name="Ivanova N."/>
            <person name="Mavrommatis K."/>
            <person name="Mikhailova N."/>
            <person name="Pitluck S."/>
            <person name="Bruce D."/>
            <person name="Goodwin L."/>
            <person name="Land M."/>
            <person name="Hauser L."/>
            <person name="Chang Y.-J."/>
            <person name="Jeffries C.D."/>
            <person name="Chen A."/>
            <person name="Palaniappan K."/>
            <person name="Chain P."/>
            <person name="Rohde M."/>
            <person name="Goeker M."/>
            <person name="Bristow J."/>
            <person name="Eisen J.A."/>
            <person name="Markowitz V."/>
            <person name="Hugenholtz P."/>
            <person name="Kyrpides N.C."/>
            <person name="Klenk H.-P."/>
            <person name="Brettin T."/>
        </authorList>
    </citation>
    <scope>NUCLEOTIDE SEQUENCE [LARGE SCALE GENOMIC DNA]</scope>
    <source>
        <strain evidence="3">DSM 17836 / JCM 10339 / NBRC 14399</strain>
    </source>
</reference>
<evidence type="ECO:0000256" key="1">
    <source>
        <dbReference type="SAM" id="Phobius"/>
    </source>
</evidence>
<feature type="transmembrane region" description="Helical" evidence="1">
    <location>
        <begin position="49"/>
        <end position="66"/>
    </location>
</feature>
<keyword evidence="3" id="KW-1185">Reference proteome</keyword>